<dbReference type="InterPro" id="IPR052337">
    <property type="entry name" value="SAT4-like"/>
</dbReference>
<keyword evidence="4 7" id="KW-0472">Membrane</keyword>
<comment type="subcellular location">
    <subcellularLocation>
        <location evidence="1">Membrane</location>
        <topology evidence="1">Multi-pass membrane protein</topology>
    </subcellularLocation>
</comment>
<accession>A0A2B7XTG3</accession>
<evidence type="ECO:0000256" key="1">
    <source>
        <dbReference type="ARBA" id="ARBA00004141"/>
    </source>
</evidence>
<evidence type="ECO:0000256" key="5">
    <source>
        <dbReference type="ARBA" id="ARBA00038359"/>
    </source>
</evidence>
<comment type="caution">
    <text evidence="9">The sequence shown here is derived from an EMBL/GenBank/DDBJ whole genome shotgun (WGS) entry which is preliminary data.</text>
</comment>
<keyword evidence="2 7" id="KW-0812">Transmembrane</keyword>
<dbReference type="AlphaFoldDB" id="A0A2B7XTG3"/>
<feature type="transmembrane region" description="Helical" evidence="7">
    <location>
        <begin position="224"/>
        <end position="248"/>
    </location>
</feature>
<feature type="transmembrane region" description="Helical" evidence="7">
    <location>
        <begin position="114"/>
        <end position="132"/>
    </location>
</feature>
<evidence type="ECO:0000256" key="2">
    <source>
        <dbReference type="ARBA" id="ARBA00022692"/>
    </source>
</evidence>
<sequence length="416" mass="46473">MADPGKQPALIAITFLFPACSLMVVIVRFWRRIVERTFAGEDIVLGVAMVSNPVSLNPISSGYSREKCLKCLLIAYCGVDYTLIKLNYIGYRDEDVPPGVDFQLVLKYLYVESIIYNPILCLIKASFLWTLMKLRSHRVWINRTLWAIQGINAMFMVATTLATIFACTPVKAYWDFAAMETAKCNNTAAYVISSICIVLFTDILVVSIPVCMIYDLHMSRARKIITISFLSFGLAVTAIGAVRLHHFIELFVFERNSSYSISQSYSTMESNIAIIGACGPTVKWILSRCIPWLENPVKSSAHYKPSSSALSRGERRTYTNTVSGTFASRQRDDDYMYTSRDQEAMELKGGPGWKNQHSYVEADERSDTLNGDAGANSHGIMKTVEWNIASGEQHPPARMGNGSESRLPAVKPKDVL</sequence>
<evidence type="ECO:0000256" key="6">
    <source>
        <dbReference type="SAM" id="MobiDB-lite"/>
    </source>
</evidence>
<feature type="region of interest" description="Disordered" evidence="6">
    <location>
        <begin position="390"/>
        <end position="416"/>
    </location>
</feature>
<dbReference type="STRING" id="1447883.A0A2B7XTG3"/>
<name>A0A2B7XTG3_POLH7</name>
<evidence type="ECO:0000256" key="3">
    <source>
        <dbReference type="ARBA" id="ARBA00022989"/>
    </source>
</evidence>
<evidence type="ECO:0000256" key="7">
    <source>
        <dbReference type="SAM" id="Phobius"/>
    </source>
</evidence>
<gene>
    <name evidence="9" type="ORF">AJ80_05679</name>
</gene>
<dbReference type="PANTHER" id="PTHR33048:SF160">
    <property type="entry name" value="SAT4 FAMILY MEMBRANE PROTEIN"/>
    <property type="match status" value="1"/>
</dbReference>
<comment type="similarity">
    <text evidence="5">Belongs to the SAT4 family.</text>
</comment>
<dbReference type="PANTHER" id="PTHR33048">
    <property type="entry name" value="PTH11-LIKE INTEGRAL MEMBRANE PROTEIN (AFU_ORTHOLOGUE AFUA_5G11245)"/>
    <property type="match status" value="1"/>
</dbReference>
<evidence type="ECO:0000313" key="9">
    <source>
        <dbReference type="EMBL" id="PGH15054.1"/>
    </source>
</evidence>
<dbReference type="GO" id="GO:0016020">
    <property type="term" value="C:membrane"/>
    <property type="evidence" value="ECO:0007669"/>
    <property type="project" value="UniProtKB-SubCell"/>
</dbReference>
<evidence type="ECO:0000259" key="8">
    <source>
        <dbReference type="Pfam" id="PF20684"/>
    </source>
</evidence>
<dbReference type="OrthoDB" id="5329176at2759"/>
<feature type="transmembrane region" description="Helical" evidence="7">
    <location>
        <begin position="9"/>
        <end position="30"/>
    </location>
</feature>
<feature type="transmembrane region" description="Helical" evidence="7">
    <location>
        <begin position="144"/>
        <end position="168"/>
    </location>
</feature>
<evidence type="ECO:0000313" key="10">
    <source>
        <dbReference type="Proteomes" id="UP000224634"/>
    </source>
</evidence>
<proteinExistence type="inferred from homology"/>
<feature type="domain" description="Rhodopsin" evidence="8">
    <location>
        <begin position="28"/>
        <end position="287"/>
    </location>
</feature>
<dbReference type="Proteomes" id="UP000224634">
    <property type="component" value="Unassembled WGS sequence"/>
</dbReference>
<feature type="transmembrane region" description="Helical" evidence="7">
    <location>
        <begin position="188"/>
        <end position="212"/>
    </location>
</feature>
<dbReference type="EMBL" id="PDNA01000086">
    <property type="protein sequence ID" value="PGH15054.1"/>
    <property type="molecule type" value="Genomic_DNA"/>
</dbReference>
<dbReference type="Pfam" id="PF20684">
    <property type="entry name" value="Fung_rhodopsin"/>
    <property type="match status" value="1"/>
</dbReference>
<evidence type="ECO:0000256" key="4">
    <source>
        <dbReference type="ARBA" id="ARBA00023136"/>
    </source>
</evidence>
<keyword evidence="3 7" id="KW-1133">Transmembrane helix</keyword>
<organism evidence="9 10">
    <name type="scientific">Polytolypa hystricis (strain UAMH7299)</name>
    <dbReference type="NCBI Taxonomy" id="1447883"/>
    <lineage>
        <taxon>Eukaryota</taxon>
        <taxon>Fungi</taxon>
        <taxon>Dikarya</taxon>
        <taxon>Ascomycota</taxon>
        <taxon>Pezizomycotina</taxon>
        <taxon>Eurotiomycetes</taxon>
        <taxon>Eurotiomycetidae</taxon>
        <taxon>Onygenales</taxon>
        <taxon>Onygenales incertae sedis</taxon>
        <taxon>Polytolypa</taxon>
    </lineage>
</organism>
<protein>
    <recommendedName>
        <fullName evidence="8">Rhodopsin domain-containing protein</fullName>
    </recommendedName>
</protein>
<dbReference type="InterPro" id="IPR049326">
    <property type="entry name" value="Rhodopsin_dom_fungi"/>
</dbReference>
<keyword evidence="10" id="KW-1185">Reference proteome</keyword>
<reference evidence="9 10" key="1">
    <citation type="submission" date="2017-10" db="EMBL/GenBank/DDBJ databases">
        <title>Comparative genomics in systemic dimorphic fungi from Ajellomycetaceae.</title>
        <authorList>
            <person name="Munoz J.F."/>
            <person name="Mcewen J.G."/>
            <person name="Clay O.K."/>
            <person name="Cuomo C.A."/>
        </authorList>
    </citation>
    <scope>NUCLEOTIDE SEQUENCE [LARGE SCALE GENOMIC DNA]</scope>
    <source>
        <strain evidence="9 10">UAMH7299</strain>
    </source>
</reference>